<gene>
    <name evidence="1" type="ORF">ABIE19_000555</name>
</gene>
<organism evidence="1 2">
    <name type="scientific">Brevundimonas faecalis</name>
    <dbReference type="NCBI Taxonomy" id="947378"/>
    <lineage>
        <taxon>Bacteria</taxon>
        <taxon>Pseudomonadati</taxon>
        <taxon>Pseudomonadota</taxon>
        <taxon>Alphaproteobacteria</taxon>
        <taxon>Caulobacterales</taxon>
        <taxon>Caulobacteraceae</taxon>
        <taxon>Brevundimonas</taxon>
    </lineage>
</organism>
<reference evidence="1 2" key="1">
    <citation type="submission" date="2024-06" db="EMBL/GenBank/DDBJ databases">
        <title>Sorghum-associated microbial communities from plants grown in Nebraska, USA.</title>
        <authorList>
            <person name="Schachtman D."/>
        </authorList>
    </citation>
    <scope>NUCLEOTIDE SEQUENCE [LARGE SCALE GENOMIC DNA]</scope>
    <source>
        <strain evidence="1 2">2814</strain>
    </source>
</reference>
<dbReference type="RefSeq" id="WP_354087591.1">
    <property type="nucleotide sequence ID" value="NZ_JBEPTF010000001.1"/>
</dbReference>
<comment type="caution">
    <text evidence="1">The sequence shown here is derived from an EMBL/GenBank/DDBJ whole genome shotgun (WGS) entry which is preliminary data.</text>
</comment>
<accession>A0ABV2R7T9</accession>
<proteinExistence type="predicted"/>
<dbReference type="PROSITE" id="PS51257">
    <property type="entry name" value="PROKAR_LIPOPROTEIN"/>
    <property type="match status" value="1"/>
</dbReference>
<keyword evidence="2" id="KW-1185">Reference proteome</keyword>
<protein>
    <recommendedName>
        <fullName evidence="3">EexN family lipoprotein</fullName>
    </recommendedName>
</protein>
<sequence>MIRRTAFLALLILAACSQPPRDAESFARAPQDAARVIADCEAGRTDRDCDAARQGLAEARRGARMAAYAQTIREP</sequence>
<dbReference type="Proteomes" id="UP001549313">
    <property type="component" value="Unassembled WGS sequence"/>
</dbReference>
<evidence type="ECO:0000313" key="1">
    <source>
        <dbReference type="EMBL" id="MET4682646.1"/>
    </source>
</evidence>
<evidence type="ECO:0008006" key="3">
    <source>
        <dbReference type="Google" id="ProtNLM"/>
    </source>
</evidence>
<name>A0ABV2R7T9_9CAUL</name>
<evidence type="ECO:0000313" key="2">
    <source>
        <dbReference type="Proteomes" id="UP001549313"/>
    </source>
</evidence>
<dbReference type="EMBL" id="JBEPTF010000001">
    <property type="protein sequence ID" value="MET4682646.1"/>
    <property type="molecule type" value="Genomic_DNA"/>
</dbReference>